<organism evidence="2 3">
    <name type="scientific">Crocosphaera subtropica (strain ATCC 51142 / BH68)</name>
    <name type="common">Cyanothece sp. (strain ATCC 51142)</name>
    <dbReference type="NCBI Taxonomy" id="43989"/>
    <lineage>
        <taxon>Bacteria</taxon>
        <taxon>Bacillati</taxon>
        <taxon>Cyanobacteriota</taxon>
        <taxon>Cyanophyceae</taxon>
        <taxon>Oscillatoriophycideae</taxon>
        <taxon>Chroococcales</taxon>
        <taxon>Aphanothecaceae</taxon>
        <taxon>Crocosphaera</taxon>
        <taxon>Crocosphaera subtropica</taxon>
    </lineage>
</organism>
<keyword evidence="3" id="KW-1185">Reference proteome</keyword>
<dbReference type="OrthoDB" id="3216372at2"/>
<evidence type="ECO:0000313" key="3">
    <source>
        <dbReference type="Proteomes" id="UP000001203"/>
    </source>
</evidence>
<dbReference type="RefSeq" id="WP_009545459.1">
    <property type="nucleotide sequence ID" value="NC_010546.1"/>
</dbReference>
<dbReference type="HOGENOM" id="CLU_159245_0_0_3"/>
<accession>B1WYV2</accession>
<dbReference type="EMBL" id="CP000806">
    <property type="protein sequence ID" value="ACB52716.1"/>
    <property type="molecule type" value="Genomic_DNA"/>
</dbReference>
<gene>
    <name evidence="2" type="ordered locus">cce_3368</name>
</gene>
<evidence type="ECO:0000313" key="2">
    <source>
        <dbReference type="EMBL" id="ACB52716.1"/>
    </source>
</evidence>
<reference evidence="2 3" key="1">
    <citation type="journal article" date="2008" name="Proc. Natl. Acad. Sci. U.S.A.">
        <title>The genome of Cyanothece 51142, a unicellular diazotrophic cyanobacterium important in the marine nitrogen cycle.</title>
        <authorList>
            <person name="Welsh E.A."/>
            <person name="Liberton M."/>
            <person name="Stoeckel J."/>
            <person name="Loh T."/>
            <person name="Elvitigala T."/>
            <person name="Wang C."/>
            <person name="Wollam A."/>
            <person name="Fulton R.S."/>
            <person name="Clifton S.W."/>
            <person name="Jacobs J.M."/>
            <person name="Aurora R."/>
            <person name="Ghosh B.K."/>
            <person name="Sherman L.A."/>
            <person name="Smith R.D."/>
            <person name="Wilson R.K."/>
            <person name="Pakrasi H.B."/>
        </authorList>
    </citation>
    <scope>NUCLEOTIDE SEQUENCE [LARGE SCALE GENOMIC DNA]</scope>
    <source>
        <strain evidence="3">ATCC 51142 / BH68</strain>
    </source>
</reference>
<name>B1WYV2_CROS5</name>
<proteinExistence type="predicted"/>
<dbReference type="Proteomes" id="UP000001203">
    <property type="component" value="Chromosome circular"/>
</dbReference>
<dbReference type="AlphaFoldDB" id="B1WYV2"/>
<dbReference type="eggNOG" id="COG4634">
    <property type="taxonomic scope" value="Bacteria"/>
</dbReference>
<dbReference type="Pfam" id="PF18480">
    <property type="entry name" value="DUF5615"/>
    <property type="match status" value="1"/>
</dbReference>
<evidence type="ECO:0000259" key="1">
    <source>
        <dbReference type="Pfam" id="PF18480"/>
    </source>
</evidence>
<dbReference type="InterPro" id="IPR041049">
    <property type="entry name" value="DUF5615"/>
</dbReference>
<sequence>MSKISLYMDEDSTARSLALTLKSRGVNVITALEVNRLRYGDEEQLVWATSQGYTLYSSNIRDFYYLHTNFLEQKRDHAGIILVQQQKYSLGEITRGLLQLIATKSAEEMINQVEFISGWIIR</sequence>
<dbReference type="STRING" id="43989.cce_3368"/>
<protein>
    <recommendedName>
        <fullName evidence="1">DUF5615 domain-containing protein</fullName>
    </recommendedName>
</protein>
<feature type="domain" description="DUF5615" evidence="1">
    <location>
        <begin position="6"/>
        <end position="112"/>
    </location>
</feature>
<dbReference type="KEGG" id="cyt:cce_3368"/>